<dbReference type="OrthoDB" id="9797829at2"/>
<dbReference type="AlphaFoldDB" id="A0A099WDN9"/>
<dbReference type="SUPFAM" id="SSF53756">
    <property type="entry name" value="UDP-Glycosyltransferase/glycogen phosphorylase"/>
    <property type="match status" value="1"/>
</dbReference>
<dbReference type="InterPro" id="IPR028098">
    <property type="entry name" value="Glyco_trans_4-like_N"/>
</dbReference>
<dbReference type="RefSeq" id="WP_052167554.1">
    <property type="nucleotide sequence ID" value="NZ_CBCSHQ010000001.1"/>
</dbReference>
<dbReference type="eggNOG" id="COG0438">
    <property type="taxonomic scope" value="Bacteria"/>
</dbReference>
<dbReference type="CDD" id="cd03808">
    <property type="entry name" value="GT4_CapM-like"/>
    <property type="match status" value="1"/>
</dbReference>
<dbReference type="InterPro" id="IPR001296">
    <property type="entry name" value="Glyco_trans_1"/>
</dbReference>
<dbReference type="GeneID" id="58716724"/>
<protein>
    <recommendedName>
        <fullName evidence="5">Glycosyl transferase family 1</fullName>
    </recommendedName>
</protein>
<evidence type="ECO:0000259" key="2">
    <source>
        <dbReference type="Pfam" id="PF13477"/>
    </source>
</evidence>
<dbReference type="EMBL" id="JNFA01000011">
    <property type="protein sequence ID" value="KGL42781.1"/>
    <property type="molecule type" value="Genomic_DNA"/>
</dbReference>
<dbReference type="GO" id="GO:0016757">
    <property type="term" value="F:glycosyltransferase activity"/>
    <property type="evidence" value="ECO:0007669"/>
    <property type="project" value="InterPro"/>
</dbReference>
<feature type="domain" description="Glycosyl transferase family 1" evidence="1">
    <location>
        <begin position="189"/>
        <end position="347"/>
    </location>
</feature>
<proteinExistence type="predicted"/>
<name>A0A099WDN9_9LIST</name>
<evidence type="ECO:0000313" key="3">
    <source>
        <dbReference type="EMBL" id="KGL42781.1"/>
    </source>
</evidence>
<accession>A0A099WDN9</accession>
<organism evidence="3 4">
    <name type="scientific">Listeria booriae</name>
    <dbReference type="NCBI Taxonomy" id="1552123"/>
    <lineage>
        <taxon>Bacteria</taxon>
        <taxon>Bacillati</taxon>
        <taxon>Bacillota</taxon>
        <taxon>Bacilli</taxon>
        <taxon>Bacillales</taxon>
        <taxon>Listeriaceae</taxon>
        <taxon>Listeria</taxon>
    </lineage>
</organism>
<feature type="domain" description="Glycosyltransferase subfamily 4-like N-terminal" evidence="2">
    <location>
        <begin position="23"/>
        <end position="143"/>
    </location>
</feature>
<dbReference type="Pfam" id="PF00534">
    <property type="entry name" value="Glycos_transf_1"/>
    <property type="match status" value="1"/>
</dbReference>
<dbReference type="STRING" id="1552123.EP57_04805"/>
<sequence length="387" mass="43435">MKPTLVYVVTAARSIKLLDGQLAFMAQYYDVHLIASSGEQAQDIPADIMFHALDMEREISIWKDMRAFVQMLRLIRRLRPAIINYGTPKASLLAGMASWFWRVPKRIYTLRGLRLETMTGKKRQLLLTIEKLISACSHQVLCISPSLLEKADELRLVKPEKLAIAGAGSSNGMNMTKFDAQQQASTLSPFREGAQVIGFVGRLTKDKGIDDLVQAFQLLTPDFPNAKLLLVGRLDADHGLTEQTITQIQNDPAITLLDYQPNIAPIYHWMDIFVFPTYREGFGNVAMEAAYSELPVITTNVTGAKDTIIPNKTGYLVPPKQPEAIRVAIAKLLCNPDLRREMGSAGRMRIIHDFQQETVWEAILQQYTGIKKEEQTCTKLSNPKQTS</sequence>
<dbReference type="PANTHER" id="PTHR12526">
    <property type="entry name" value="GLYCOSYLTRANSFERASE"/>
    <property type="match status" value="1"/>
</dbReference>
<keyword evidence="4" id="KW-1185">Reference proteome</keyword>
<dbReference type="Pfam" id="PF13477">
    <property type="entry name" value="Glyco_trans_4_2"/>
    <property type="match status" value="1"/>
</dbReference>
<evidence type="ECO:0000259" key="1">
    <source>
        <dbReference type="Pfam" id="PF00534"/>
    </source>
</evidence>
<gene>
    <name evidence="3" type="ORF">EP57_04805</name>
</gene>
<reference evidence="3 4" key="1">
    <citation type="submission" date="2014-05" db="EMBL/GenBank/DDBJ databases">
        <title>Novel Listeriaceae from food processing environments.</title>
        <authorList>
            <person name="den Bakker H.C."/>
        </authorList>
    </citation>
    <scope>NUCLEOTIDE SEQUENCE [LARGE SCALE GENOMIC DNA]</scope>
    <source>
        <strain evidence="3 4">FSL A5-0281</strain>
    </source>
</reference>
<evidence type="ECO:0000313" key="4">
    <source>
        <dbReference type="Proteomes" id="UP000029844"/>
    </source>
</evidence>
<dbReference type="Proteomes" id="UP000029844">
    <property type="component" value="Unassembled WGS sequence"/>
</dbReference>
<dbReference type="Gene3D" id="3.40.50.2000">
    <property type="entry name" value="Glycogen Phosphorylase B"/>
    <property type="match status" value="2"/>
</dbReference>
<dbReference type="PANTHER" id="PTHR12526:SF630">
    <property type="entry name" value="GLYCOSYLTRANSFERASE"/>
    <property type="match status" value="1"/>
</dbReference>
<evidence type="ECO:0008006" key="5">
    <source>
        <dbReference type="Google" id="ProtNLM"/>
    </source>
</evidence>
<comment type="caution">
    <text evidence="3">The sequence shown here is derived from an EMBL/GenBank/DDBJ whole genome shotgun (WGS) entry which is preliminary data.</text>
</comment>